<dbReference type="EMBL" id="LYCR01000170">
    <property type="protein sequence ID" value="OGM39899.1"/>
    <property type="molecule type" value="Genomic_DNA"/>
</dbReference>
<dbReference type="GeneID" id="34454711"/>
<dbReference type="PROSITE" id="PS00217">
    <property type="entry name" value="SUGAR_TRANSPORT_2"/>
    <property type="match status" value="1"/>
</dbReference>
<feature type="transmembrane region" description="Helical" evidence="9">
    <location>
        <begin position="108"/>
        <end position="125"/>
    </location>
</feature>
<keyword evidence="12" id="KW-1185">Reference proteome</keyword>
<dbReference type="PROSITE" id="PS00216">
    <property type="entry name" value="SUGAR_TRANSPORT_1"/>
    <property type="match status" value="1"/>
</dbReference>
<feature type="transmembrane region" description="Helical" evidence="9">
    <location>
        <begin position="462"/>
        <end position="483"/>
    </location>
</feature>
<evidence type="ECO:0000256" key="1">
    <source>
        <dbReference type="ARBA" id="ARBA00004141"/>
    </source>
</evidence>
<name>A0A1F7ZKQ5_9EURO</name>
<dbReference type="InterPro" id="IPR003663">
    <property type="entry name" value="Sugar/inositol_transpt"/>
</dbReference>
<feature type="domain" description="Major facilitator superfamily (MFS) profile" evidence="10">
    <location>
        <begin position="35"/>
        <end position="487"/>
    </location>
</feature>
<evidence type="ECO:0000256" key="7">
    <source>
        <dbReference type="RuleBase" id="RU003346"/>
    </source>
</evidence>
<proteinExistence type="inferred from homology"/>
<comment type="subcellular location">
    <subcellularLocation>
        <location evidence="1">Membrane</location>
        <topology evidence="1">Multi-pass membrane protein</topology>
    </subcellularLocation>
</comment>
<dbReference type="FunFam" id="1.20.1250.20:FF:000090">
    <property type="entry name" value="MFS sugar transporter, putative"/>
    <property type="match status" value="1"/>
</dbReference>
<feature type="transmembrane region" description="Helical" evidence="9">
    <location>
        <begin position="326"/>
        <end position="348"/>
    </location>
</feature>
<dbReference type="SUPFAM" id="SSF103473">
    <property type="entry name" value="MFS general substrate transporter"/>
    <property type="match status" value="1"/>
</dbReference>
<dbReference type="InterPro" id="IPR050360">
    <property type="entry name" value="MFS_Sugar_Transporters"/>
</dbReference>
<gene>
    <name evidence="11" type="ORF">ABOM_011321</name>
</gene>
<feature type="transmembrane region" description="Helical" evidence="9">
    <location>
        <begin position="32"/>
        <end position="56"/>
    </location>
</feature>
<dbReference type="PANTHER" id="PTHR48022">
    <property type="entry name" value="PLASTIDIC GLUCOSE TRANSPORTER 4"/>
    <property type="match status" value="1"/>
</dbReference>
<sequence>MRSYTQIPQWDHTDPTTVQPEPLLSRQAVFRIYWLTAIVCCGGILFGYDSGVIGGVLTFDSFLRDFHCTPAIQTRVSALAVGIQQAGALVGCLAIWPVTNRHGRRRAMMYCSAIFCLGVIFEVINSHSLPVFYLGRVICGLGVGGSATVIPIYLSEMSPTDMRARLGSCYQFTFTVGILVSYWVDYGIQFRAPTAAQWQIPLALQLVPGALMGLGMLSLDESVRWLLSQGDSHRAWASLTWIRASSGPSVAAEFAQIKGGIEADRHATADFHVRELLERPNGRRFLLGISLFLAQQSTGATAMAYFGPQFFSLLVGDSGANQSLTLLLTGIFGALKVISCLAFIIWIAERFGRRPLLILGALAMSLCMVSTAFVVRSDPSPPPGHTTSNTSIKSTGILTISLIYLDIIAYNFSWGPLPWPCTAELFNTRIREPGVAAGVAAQWLGNFVWSASTPYILAGMGWATFLLFGVLDLAIAGFVWGCLPETGGRSLEEIEALFEQTIMPDGKASDDGSSSRHGDREGERYGSIGE</sequence>
<feature type="transmembrane region" description="Helical" evidence="9">
    <location>
        <begin position="435"/>
        <end position="456"/>
    </location>
</feature>
<dbReference type="InterPro" id="IPR005829">
    <property type="entry name" value="Sugar_transporter_CS"/>
</dbReference>
<keyword evidence="5 9" id="KW-1133">Transmembrane helix</keyword>
<dbReference type="Gene3D" id="1.20.1250.20">
    <property type="entry name" value="MFS general substrate transporter like domains"/>
    <property type="match status" value="1"/>
</dbReference>
<feature type="transmembrane region" description="Helical" evidence="9">
    <location>
        <begin position="285"/>
        <end position="306"/>
    </location>
</feature>
<dbReference type="PROSITE" id="PS50850">
    <property type="entry name" value="MFS"/>
    <property type="match status" value="1"/>
</dbReference>
<organism evidence="11 12">
    <name type="scientific">Aspergillus bombycis</name>
    <dbReference type="NCBI Taxonomy" id="109264"/>
    <lineage>
        <taxon>Eukaryota</taxon>
        <taxon>Fungi</taxon>
        <taxon>Dikarya</taxon>
        <taxon>Ascomycota</taxon>
        <taxon>Pezizomycotina</taxon>
        <taxon>Eurotiomycetes</taxon>
        <taxon>Eurotiomycetidae</taxon>
        <taxon>Eurotiales</taxon>
        <taxon>Aspergillaceae</taxon>
        <taxon>Aspergillus</taxon>
    </lineage>
</organism>
<dbReference type="InterPro" id="IPR036259">
    <property type="entry name" value="MFS_trans_sf"/>
</dbReference>
<dbReference type="OrthoDB" id="6612291at2759"/>
<feature type="transmembrane region" description="Helical" evidence="9">
    <location>
        <begin position="76"/>
        <end position="96"/>
    </location>
</feature>
<dbReference type="AlphaFoldDB" id="A0A1F7ZKQ5"/>
<evidence type="ECO:0000259" key="10">
    <source>
        <dbReference type="PROSITE" id="PS50850"/>
    </source>
</evidence>
<evidence type="ECO:0000256" key="3">
    <source>
        <dbReference type="ARBA" id="ARBA00022448"/>
    </source>
</evidence>
<dbReference type="RefSeq" id="XP_022383616.1">
    <property type="nucleotide sequence ID" value="XM_022538449.1"/>
</dbReference>
<evidence type="ECO:0000256" key="9">
    <source>
        <dbReference type="SAM" id="Phobius"/>
    </source>
</evidence>
<evidence type="ECO:0000256" key="5">
    <source>
        <dbReference type="ARBA" id="ARBA00022989"/>
    </source>
</evidence>
<feature type="transmembrane region" description="Helical" evidence="9">
    <location>
        <begin position="395"/>
        <end position="414"/>
    </location>
</feature>
<evidence type="ECO:0000256" key="2">
    <source>
        <dbReference type="ARBA" id="ARBA00010992"/>
    </source>
</evidence>
<comment type="similarity">
    <text evidence="2 7">Belongs to the major facilitator superfamily. Sugar transporter (TC 2.A.1.1) family.</text>
</comment>
<dbReference type="InterPro" id="IPR005828">
    <property type="entry name" value="MFS_sugar_transport-like"/>
</dbReference>
<feature type="transmembrane region" description="Helical" evidence="9">
    <location>
        <begin position="196"/>
        <end position="219"/>
    </location>
</feature>
<evidence type="ECO:0000256" key="4">
    <source>
        <dbReference type="ARBA" id="ARBA00022692"/>
    </source>
</evidence>
<evidence type="ECO:0000256" key="6">
    <source>
        <dbReference type="ARBA" id="ARBA00023136"/>
    </source>
</evidence>
<feature type="compositionally biased region" description="Basic and acidic residues" evidence="8">
    <location>
        <begin position="507"/>
        <end position="524"/>
    </location>
</feature>
<comment type="caution">
    <text evidence="11">The sequence shown here is derived from an EMBL/GenBank/DDBJ whole genome shotgun (WGS) entry which is preliminary data.</text>
</comment>
<evidence type="ECO:0000256" key="8">
    <source>
        <dbReference type="SAM" id="MobiDB-lite"/>
    </source>
</evidence>
<keyword evidence="6 9" id="KW-0472">Membrane</keyword>
<feature type="transmembrane region" description="Helical" evidence="9">
    <location>
        <begin position="355"/>
        <end position="375"/>
    </location>
</feature>
<accession>A0A1F7ZKQ5</accession>
<dbReference type="PRINTS" id="PR00171">
    <property type="entry name" value="SUGRTRNSPORT"/>
</dbReference>
<dbReference type="GO" id="GO:0016020">
    <property type="term" value="C:membrane"/>
    <property type="evidence" value="ECO:0007669"/>
    <property type="project" value="UniProtKB-SubCell"/>
</dbReference>
<evidence type="ECO:0000313" key="12">
    <source>
        <dbReference type="Proteomes" id="UP000179179"/>
    </source>
</evidence>
<dbReference type="InterPro" id="IPR020846">
    <property type="entry name" value="MFS_dom"/>
</dbReference>
<dbReference type="NCBIfam" id="TIGR00879">
    <property type="entry name" value="SP"/>
    <property type="match status" value="1"/>
</dbReference>
<dbReference type="Pfam" id="PF00083">
    <property type="entry name" value="Sugar_tr"/>
    <property type="match status" value="1"/>
</dbReference>
<keyword evidence="3 7" id="KW-0813">Transport</keyword>
<keyword evidence="4 9" id="KW-0812">Transmembrane</keyword>
<protein>
    <submittedName>
        <fullName evidence="11">MFS quinate transporter</fullName>
    </submittedName>
</protein>
<evidence type="ECO:0000313" key="11">
    <source>
        <dbReference type="EMBL" id="OGM39899.1"/>
    </source>
</evidence>
<feature type="transmembrane region" description="Helical" evidence="9">
    <location>
        <begin position="131"/>
        <end position="154"/>
    </location>
</feature>
<dbReference type="GO" id="GO:0005351">
    <property type="term" value="F:carbohydrate:proton symporter activity"/>
    <property type="evidence" value="ECO:0007669"/>
    <property type="project" value="TreeGrafter"/>
</dbReference>
<feature type="transmembrane region" description="Helical" evidence="9">
    <location>
        <begin position="166"/>
        <end position="184"/>
    </location>
</feature>
<reference evidence="11 12" key="1">
    <citation type="journal article" date="2016" name="Genome Biol. Evol.">
        <title>Draft genome sequence of an aflatoxigenic Aspergillus species, A. bombycis.</title>
        <authorList>
            <person name="Moore G.G."/>
            <person name="Mack B.M."/>
            <person name="Beltz S.B."/>
            <person name="Gilbert M.K."/>
        </authorList>
    </citation>
    <scope>NUCLEOTIDE SEQUENCE [LARGE SCALE GENOMIC DNA]</scope>
    <source>
        <strain evidence="12">NRRL 26010</strain>
    </source>
</reference>
<dbReference type="PANTHER" id="PTHR48022:SF25">
    <property type="entry name" value="QUINATE TRANSPORTER, PUTATIVE (AFU_ORTHOLOGUE AFUA_5G12950)-RELATED"/>
    <property type="match status" value="1"/>
</dbReference>
<dbReference type="Proteomes" id="UP000179179">
    <property type="component" value="Unassembled WGS sequence"/>
</dbReference>
<feature type="region of interest" description="Disordered" evidence="8">
    <location>
        <begin position="504"/>
        <end position="530"/>
    </location>
</feature>